<accession>A0AAJ6ANN6</accession>
<feature type="region of interest" description="Disordered" evidence="1">
    <location>
        <begin position="182"/>
        <end position="224"/>
    </location>
</feature>
<dbReference type="Proteomes" id="UP001224674">
    <property type="component" value="Chromosome"/>
</dbReference>
<feature type="region of interest" description="Disordered" evidence="1">
    <location>
        <begin position="254"/>
        <end position="276"/>
    </location>
</feature>
<dbReference type="RefSeq" id="WP_279675265.1">
    <property type="nucleotide sequence ID" value="NZ_CP122566.1"/>
</dbReference>
<feature type="compositionally biased region" description="Low complexity" evidence="1">
    <location>
        <begin position="50"/>
        <end position="64"/>
    </location>
</feature>
<sequence length="337" mass="35709">MTEREEEGSGVALGRAGHLALWAVCALALAGCAGGDDEAERAQATPSDTASASQSPSAESDSDASLQVIRHALGDQAVTLDGDQARQALIEEERALEEYEISPASCQTTFDEQLLANTTATLGVVTEQDAETLSTSASIIEFESEAEAEDYLTARRQVAKECPTYLVDLDEDIEAEVTTAVSDFSNPELAGEQVEDEPTEDQTATGGDGGESVAPSPTADPAQVGEELQQLATEFDETLLINSTTVVDLDEAQDQADTADAVETPPTPAEEMPSVAPQLQPRLEAQTTTTTALGQENHHVLVVTVDHPVEQSRLVEILTKIVDQLPEIATEQENHAP</sequence>
<reference evidence="2 3" key="1">
    <citation type="submission" date="2023-03" db="EMBL/GenBank/DDBJ databases">
        <title>Complete genome sequences of several Auritidibacter ignavus strains isolated from ear infections.</title>
        <authorList>
            <person name="Baehr T."/>
            <person name="Baumhoegger A.M."/>
        </authorList>
    </citation>
    <scope>NUCLEOTIDE SEQUENCE [LARGE SCALE GENOMIC DNA]</scope>
    <source>
        <strain evidence="2 3">BABAE-6</strain>
    </source>
</reference>
<organism evidence="2 3">
    <name type="scientific">Auritidibacter ignavus</name>
    <dbReference type="NCBI Taxonomy" id="678932"/>
    <lineage>
        <taxon>Bacteria</taxon>
        <taxon>Bacillati</taxon>
        <taxon>Actinomycetota</taxon>
        <taxon>Actinomycetes</taxon>
        <taxon>Micrococcales</taxon>
        <taxon>Micrococcaceae</taxon>
        <taxon>Auritidibacter</taxon>
    </lineage>
</organism>
<dbReference type="EMBL" id="CP122566">
    <property type="protein sequence ID" value="WGH94118.1"/>
    <property type="molecule type" value="Genomic_DNA"/>
</dbReference>
<evidence type="ECO:0000313" key="2">
    <source>
        <dbReference type="EMBL" id="WGH94118.1"/>
    </source>
</evidence>
<proteinExistence type="predicted"/>
<name>A0AAJ6ANN6_9MICC</name>
<keyword evidence="3" id="KW-1185">Reference proteome</keyword>
<protein>
    <submittedName>
        <fullName evidence="2">Uncharacterized protein</fullName>
    </submittedName>
</protein>
<feature type="region of interest" description="Disordered" evidence="1">
    <location>
        <begin position="36"/>
        <end position="64"/>
    </location>
</feature>
<dbReference type="PROSITE" id="PS51257">
    <property type="entry name" value="PROKAR_LIPOPROTEIN"/>
    <property type="match status" value="1"/>
</dbReference>
<evidence type="ECO:0000313" key="3">
    <source>
        <dbReference type="Proteomes" id="UP001224674"/>
    </source>
</evidence>
<dbReference type="AlphaFoldDB" id="A0AAJ6ANN6"/>
<feature type="compositionally biased region" description="Low complexity" evidence="1">
    <location>
        <begin position="255"/>
        <end position="264"/>
    </location>
</feature>
<gene>
    <name evidence="2" type="ORF">QDX21_04830</name>
</gene>
<evidence type="ECO:0000256" key="1">
    <source>
        <dbReference type="SAM" id="MobiDB-lite"/>
    </source>
</evidence>